<dbReference type="RefSeq" id="WP_304277795.1">
    <property type="nucleotide sequence ID" value="NZ_QFQZ01000032.1"/>
</dbReference>
<dbReference type="AlphaFoldDB" id="A0A2W5WJW5"/>
<dbReference type="PANTHER" id="PTHR37423:SF2">
    <property type="entry name" value="MEMBRANE-BOUND LYTIC MUREIN TRANSGLYCOSYLASE C"/>
    <property type="match status" value="1"/>
</dbReference>
<organism evidence="4 5">
    <name type="scientific">Caulobacter segnis</name>
    <dbReference type="NCBI Taxonomy" id="88688"/>
    <lineage>
        <taxon>Bacteria</taxon>
        <taxon>Pseudomonadati</taxon>
        <taxon>Pseudomonadota</taxon>
        <taxon>Alphaproteobacteria</taxon>
        <taxon>Caulobacterales</taxon>
        <taxon>Caulobacteraceae</taxon>
        <taxon>Caulobacter</taxon>
    </lineage>
</organism>
<name>A0A2W5WJW5_9CAUL</name>
<accession>A0A2W5WJW5</accession>
<proteinExistence type="inferred from homology"/>
<dbReference type="Proteomes" id="UP000249393">
    <property type="component" value="Unassembled WGS sequence"/>
</dbReference>
<dbReference type="Gene3D" id="1.10.530.10">
    <property type="match status" value="1"/>
</dbReference>
<dbReference type="PANTHER" id="PTHR37423">
    <property type="entry name" value="SOLUBLE LYTIC MUREIN TRANSGLYCOSYLASE-RELATED"/>
    <property type="match status" value="1"/>
</dbReference>
<dbReference type="SUPFAM" id="SSF53955">
    <property type="entry name" value="Lysozyme-like"/>
    <property type="match status" value="1"/>
</dbReference>
<protein>
    <submittedName>
        <fullName evidence="4">Lytic transglycosylase</fullName>
    </submittedName>
</protein>
<evidence type="ECO:0000256" key="2">
    <source>
        <dbReference type="ARBA" id="ARBA00009387"/>
    </source>
</evidence>
<comment type="caution">
    <text evidence="4">The sequence shown here is derived from an EMBL/GenBank/DDBJ whole genome shotgun (WGS) entry which is preliminary data.</text>
</comment>
<evidence type="ECO:0000313" key="5">
    <source>
        <dbReference type="Proteomes" id="UP000249393"/>
    </source>
</evidence>
<gene>
    <name evidence="4" type="ORF">DI526_11525</name>
</gene>
<dbReference type="EMBL" id="QFQZ01000032">
    <property type="protein sequence ID" value="PZR34108.1"/>
    <property type="molecule type" value="Genomic_DNA"/>
</dbReference>
<comment type="similarity">
    <text evidence="2">Belongs to the virb1 family.</text>
</comment>
<dbReference type="CDD" id="cd00254">
    <property type="entry name" value="LT-like"/>
    <property type="match status" value="1"/>
</dbReference>
<feature type="domain" description="Transglycosylase SLT" evidence="3">
    <location>
        <begin position="105"/>
        <end position="203"/>
    </location>
</feature>
<dbReference type="Pfam" id="PF01464">
    <property type="entry name" value="SLT"/>
    <property type="match status" value="1"/>
</dbReference>
<sequence length="278" mass="29403">MPVRLGLSLFGRSARSFLVPAKTALAVARRRGQGRPDGRRALRASLDGDEHGRTLVVVGLGAKTSRARRASAIASTLAICLALVRAAAAQAHFRGAEQPELGLYVAEASRVSGLPETWIRAIARVESGGAAWAISPKGAMGMMQIMPGTWRELQADLALGGDPFDQRDNLVAGAVYLRRMFDRFGEDGFLAAYNAGPARYQAFLDGRKSLPPETIAYIARVRASVGRMASAQGSKRAPSVMGWRASGLFVGGAIASPKVQSGPLEAPLFAPFTSEAGR</sequence>
<evidence type="ECO:0000256" key="1">
    <source>
        <dbReference type="ARBA" id="ARBA00007734"/>
    </source>
</evidence>
<evidence type="ECO:0000259" key="3">
    <source>
        <dbReference type="Pfam" id="PF01464"/>
    </source>
</evidence>
<evidence type="ECO:0000313" key="4">
    <source>
        <dbReference type="EMBL" id="PZR34108.1"/>
    </source>
</evidence>
<reference evidence="4 5" key="1">
    <citation type="submission" date="2017-08" db="EMBL/GenBank/DDBJ databases">
        <title>Infants hospitalized years apart are colonized by the same room-sourced microbial strains.</title>
        <authorList>
            <person name="Brooks B."/>
            <person name="Olm M.R."/>
            <person name="Firek B.A."/>
            <person name="Baker R."/>
            <person name="Thomas B.C."/>
            <person name="Morowitz M.J."/>
            <person name="Banfield J.F."/>
        </authorList>
    </citation>
    <scope>NUCLEOTIDE SEQUENCE [LARGE SCALE GENOMIC DNA]</scope>
    <source>
        <strain evidence="4">S2_003_000_R2_4</strain>
    </source>
</reference>
<dbReference type="InterPro" id="IPR023346">
    <property type="entry name" value="Lysozyme-like_dom_sf"/>
</dbReference>
<dbReference type="InterPro" id="IPR008258">
    <property type="entry name" value="Transglycosylase_SLT_dom_1"/>
</dbReference>
<comment type="similarity">
    <text evidence="1">Belongs to the transglycosylase Slt family.</text>
</comment>